<dbReference type="EMBL" id="WOAJ01000009">
    <property type="protein sequence ID" value="MUI60295.1"/>
    <property type="molecule type" value="Genomic_DNA"/>
</dbReference>
<keyword evidence="6" id="KW-0143">Chaperone</keyword>
<feature type="chain" id="PRO_5025396448" evidence="7">
    <location>
        <begin position="28"/>
        <end position="248"/>
    </location>
</feature>
<evidence type="ECO:0000256" key="2">
    <source>
        <dbReference type="ARBA" id="ARBA00007399"/>
    </source>
</evidence>
<dbReference type="Pfam" id="PF02753">
    <property type="entry name" value="PapD_C"/>
    <property type="match status" value="1"/>
</dbReference>
<accession>A0A6A9JYF3</accession>
<dbReference type="InterPro" id="IPR036316">
    <property type="entry name" value="Pili_assmbl_chap_C_dom_sf"/>
</dbReference>
<protein>
    <submittedName>
        <fullName evidence="10">Fimbria/pilus periplasmic chaperone</fullName>
    </submittedName>
</protein>
<gene>
    <name evidence="10" type="ORF">GNQ20_21030</name>
</gene>
<dbReference type="InterPro" id="IPR008962">
    <property type="entry name" value="PapD-like_sf"/>
</dbReference>
<evidence type="ECO:0000256" key="1">
    <source>
        <dbReference type="ARBA" id="ARBA00004418"/>
    </source>
</evidence>
<evidence type="ECO:0000256" key="3">
    <source>
        <dbReference type="ARBA" id="ARBA00022558"/>
    </source>
</evidence>
<dbReference type="GO" id="GO:0030288">
    <property type="term" value="C:outer membrane-bounded periplasmic space"/>
    <property type="evidence" value="ECO:0007669"/>
    <property type="project" value="InterPro"/>
</dbReference>
<dbReference type="PRINTS" id="PR00969">
    <property type="entry name" value="CHAPERONPILI"/>
</dbReference>
<proteinExistence type="inferred from homology"/>
<feature type="domain" description="Pili assembly chaperone C-terminal" evidence="9">
    <location>
        <begin position="176"/>
        <end position="240"/>
    </location>
</feature>
<keyword evidence="5" id="KW-0574">Periplasm</keyword>
<organism evidence="10">
    <name type="scientific">Pseudomonas aeruginosa</name>
    <dbReference type="NCBI Taxonomy" id="287"/>
    <lineage>
        <taxon>Bacteria</taxon>
        <taxon>Pseudomonadati</taxon>
        <taxon>Pseudomonadota</taxon>
        <taxon>Gammaproteobacteria</taxon>
        <taxon>Pseudomonadales</taxon>
        <taxon>Pseudomonadaceae</taxon>
        <taxon>Pseudomonas</taxon>
    </lineage>
</organism>
<dbReference type="Pfam" id="PF00345">
    <property type="entry name" value="PapD_N"/>
    <property type="match status" value="1"/>
</dbReference>
<reference evidence="10" key="1">
    <citation type="submission" date="2019-11" db="EMBL/GenBank/DDBJ databases">
        <title>Genomes of ocular Pseudomonas aeruginosa isolates.</title>
        <authorList>
            <person name="Khan M."/>
            <person name="Rice S.A."/>
            <person name="Willcox M.D.P."/>
            <person name="Stapleton F."/>
        </authorList>
    </citation>
    <scope>NUCLEOTIDE SEQUENCE</scope>
    <source>
        <strain evidence="10">PA206</strain>
    </source>
</reference>
<comment type="caution">
    <text evidence="10">The sequence shown here is derived from an EMBL/GenBank/DDBJ whole genome shotgun (WGS) entry which is preliminary data.</text>
</comment>
<name>A0A6A9JYF3_PSEAI</name>
<dbReference type="Gene3D" id="2.60.40.10">
    <property type="entry name" value="Immunoglobulins"/>
    <property type="match status" value="2"/>
</dbReference>
<evidence type="ECO:0000256" key="5">
    <source>
        <dbReference type="ARBA" id="ARBA00022764"/>
    </source>
</evidence>
<dbReference type="InterPro" id="IPR016148">
    <property type="entry name" value="Pili_assmbl_chaperone_C"/>
</dbReference>
<dbReference type="RefSeq" id="WP_155681744.1">
    <property type="nucleotide sequence ID" value="NZ_WOAJ01000009.1"/>
</dbReference>
<evidence type="ECO:0000256" key="6">
    <source>
        <dbReference type="ARBA" id="ARBA00023186"/>
    </source>
</evidence>
<dbReference type="FunFam" id="2.60.40.10:FF:000458">
    <property type="entry name" value="Molecular chaperone FimC"/>
    <property type="match status" value="1"/>
</dbReference>
<keyword evidence="4 7" id="KW-0732">Signal</keyword>
<comment type="subcellular location">
    <subcellularLocation>
        <location evidence="1">Periplasm</location>
    </subcellularLocation>
</comment>
<sequence>MPRHSYRSGRTSALLLVLLVSIAQARASVVVTGTRVIYPGEAREKTVQLSNRDAFPNVVQAWVDIDAPDVPPDQADAPFLVNPAVFRMDPDSGQTLRIVYTGQGLPGDRESLFHLNVLQIPPRNSSHAERNQMLLMLRNRLKLFYRPAGIQGRPEDLPGQLRFALVRRSAGWAVRVENPSGYYASFASATLSVGQRRWRLRSGMLEPRSHAEWQAETREALPPGRVRLHALLINDYGAHMDIRHDLSP</sequence>
<dbReference type="GO" id="GO:0071555">
    <property type="term" value="P:cell wall organization"/>
    <property type="evidence" value="ECO:0007669"/>
    <property type="project" value="InterPro"/>
</dbReference>
<dbReference type="InterPro" id="IPR016147">
    <property type="entry name" value="Pili_assmbl_chaperone_N"/>
</dbReference>
<evidence type="ECO:0000256" key="7">
    <source>
        <dbReference type="SAM" id="SignalP"/>
    </source>
</evidence>
<dbReference type="InterPro" id="IPR013783">
    <property type="entry name" value="Ig-like_fold"/>
</dbReference>
<evidence type="ECO:0000256" key="4">
    <source>
        <dbReference type="ARBA" id="ARBA00022729"/>
    </source>
</evidence>
<keyword evidence="3" id="KW-1029">Fimbrium biogenesis</keyword>
<feature type="signal peptide" evidence="7">
    <location>
        <begin position="1"/>
        <end position="27"/>
    </location>
</feature>
<dbReference type="SUPFAM" id="SSF49354">
    <property type="entry name" value="PapD-like"/>
    <property type="match status" value="1"/>
</dbReference>
<evidence type="ECO:0000313" key="10">
    <source>
        <dbReference type="EMBL" id="MUI60295.1"/>
    </source>
</evidence>
<dbReference type="InterPro" id="IPR001829">
    <property type="entry name" value="Pili_assmbl_chaperone_bac"/>
</dbReference>
<dbReference type="PANTHER" id="PTHR30251:SF2">
    <property type="entry name" value="FIMBRIAL CHAPERONE YADV-RELATED"/>
    <property type="match status" value="1"/>
</dbReference>
<evidence type="ECO:0000259" key="8">
    <source>
        <dbReference type="Pfam" id="PF00345"/>
    </source>
</evidence>
<dbReference type="InterPro" id="IPR050643">
    <property type="entry name" value="Periplasmic_pilus_chap"/>
</dbReference>
<dbReference type="AlphaFoldDB" id="A0A6A9JYF3"/>
<dbReference type="PANTHER" id="PTHR30251">
    <property type="entry name" value="PILUS ASSEMBLY CHAPERONE"/>
    <property type="match status" value="1"/>
</dbReference>
<feature type="domain" description="Pili assembly chaperone N-terminal" evidence="8">
    <location>
        <begin position="28"/>
        <end position="150"/>
    </location>
</feature>
<evidence type="ECO:0000259" key="9">
    <source>
        <dbReference type="Pfam" id="PF02753"/>
    </source>
</evidence>
<comment type="similarity">
    <text evidence="2">Belongs to the periplasmic pilus chaperone family.</text>
</comment>
<dbReference type="SUPFAM" id="SSF49584">
    <property type="entry name" value="Periplasmic chaperone C-domain"/>
    <property type="match status" value="1"/>
</dbReference>